<dbReference type="InterPro" id="IPR003347">
    <property type="entry name" value="JmjC_dom"/>
</dbReference>
<reference evidence="2" key="1">
    <citation type="submission" date="2020-10" db="EMBL/GenBank/DDBJ databases">
        <title>Phylogeny of dyella-like bacteria.</title>
        <authorList>
            <person name="Fu J."/>
        </authorList>
    </citation>
    <scope>NUCLEOTIDE SEQUENCE</scope>
    <source>
        <strain evidence="2">DHON07</strain>
    </source>
</reference>
<evidence type="ECO:0000259" key="1">
    <source>
        <dbReference type="PROSITE" id="PS51184"/>
    </source>
</evidence>
<proteinExistence type="predicted"/>
<dbReference type="InterPro" id="IPR014710">
    <property type="entry name" value="RmlC-like_jellyroll"/>
</dbReference>
<comment type="caution">
    <text evidence="2">The sequence shown here is derived from an EMBL/GenBank/DDBJ whole genome shotgun (WGS) entry which is preliminary data.</text>
</comment>
<name>A0ABS2KB14_9GAMM</name>
<keyword evidence="3" id="KW-1185">Reference proteome</keyword>
<dbReference type="Pfam" id="PF13621">
    <property type="entry name" value="Cupin_8"/>
    <property type="match status" value="1"/>
</dbReference>
<dbReference type="Proteomes" id="UP001430193">
    <property type="component" value="Unassembled WGS sequence"/>
</dbReference>
<dbReference type="SUPFAM" id="SSF51197">
    <property type="entry name" value="Clavaminate synthase-like"/>
    <property type="match status" value="1"/>
</dbReference>
<dbReference type="PROSITE" id="PS51184">
    <property type="entry name" value="JMJC"/>
    <property type="match status" value="1"/>
</dbReference>
<dbReference type="InterPro" id="IPR041667">
    <property type="entry name" value="Cupin_8"/>
</dbReference>
<dbReference type="PANTHER" id="PTHR12461:SF105">
    <property type="entry name" value="HYPOXIA-INDUCIBLE FACTOR 1-ALPHA INHIBITOR"/>
    <property type="match status" value="1"/>
</dbReference>
<organism evidence="2 3">
    <name type="scientific">Dyella mobilis</name>
    <dbReference type="NCBI Taxonomy" id="1849582"/>
    <lineage>
        <taxon>Bacteria</taxon>
        <taxon>Pseudomonadati</taxon>
        <taxon>Pseudomonadota</taxon>
        <taxon>Gammaproteobacteria</taxon>
        <taxon>Lysobacterales</taxon>
        <taxon>Rhodanobacteraceae</taxon>
        <taxon>Dyella</taxon>
    </lineage>
</organism>
<sequence length="334" mass="37155">MPTPIEEFQGSLSSITIDDFAGRDRPLVIRGLARDWPLVVLARQSDAAFARRLGELDNGTPVDTLVMPPSEDGVVGYNADLSGFNYRHHRVPITQGLQRLAQYSREHSAEGLAIQSAAISTCAPGFSAEHRLPFMGAQIEPRMWIGNKVVTPAHFDEYYNIACVVCGRRKFTLFAPEQVRNLYVGPLDFAPTGSAISMARLDRPEDPRFPRLKDALAAAYDGVLEPGDAIYIPPLWWHHVASLERLNALVNYWWKPVMDGVPATRSAMGFLMHGLLSVRSLSPAEKNAWRSLLDYYLFGDEDPAAHIPDEKRGVLAALTPELAEKLKQIVLRQL</sequence>
<feature type="domain" description="JmjC" evidence="1">
    <location>
        <begin position="80"/>
        <end position="271"/>
    </location>
</feature>
<evidence type="ECO:0000313" key="3">
    <source>
        <dbReference type="Proteomes" id="UP001430193"/>
    </source>
</evidence>
<dbReference type="SMART" id="SM00558">
    <property type="entry name" value="JmjC"/>
    <property type="match status" value="1"/>
</dbReference>
<dbReference type="EMBL" id="JADIKF010000030">
    <property type="protein sequence ID" value="MBM7128149.1"/>
    <property type="molecule type" value="Genomic_DNA"/>
</dbReference>
<evidence type="ECO:0000313" key="2">
    <source>
        <dbReference type="EMBL" id="MBM7128149.1"/>
    </source>
</evidence>
<gene>
    <name evidence="2" type="ORF">ISS99_01305</name>
</gene>
<dbReference type="PANTHER" id="PTHR12461">
    <property type="entry name" value="HYPOXIA-INDUCIBLE FACTOR 1 ALPHA INHIBITOR-RELATED"/>
    <property type="match status" value="1"/>
</dbReference>
<accession>A0ABS2KB14</accession>
<protein>
    <submittedName>
        <fullName evidence="2">Cupin-like domain-containing protein</fullName>
    </submittedName>
</protein>
<dbReference type="Gene3D" id="2.60.120.10">
    <property type="entry name" value="Jelly Rolls"/>
    <property type="match status" value="1"/>
</dbReference>
<dbReference type="RefSeq" id="WP_204629758.1">
    <property type="nucleotide sequence ID" value="NZ_BSOC01000011.1"/>
</dbReference>